<accession>A0A816UPK2</accession>
<dbReference type="Proteomes" id="UP000663856">
    <property type="component" value="Unassembled WGS sequence"/>
</dbReference>
<name>A0A816UPK2_9BILA</name>
<sequence>MKINDPSSLCPNYNSNSDVLKEQILYDFNNTLTSTRSLFHQSVQQHQMIEIFLRVYTIFTDRNRKPALEKVAMIAYFSRVTRERRTKGNEKQTTASTLVDEEEQQLQEEEDESDFDSALAATEPYDLLDDAIHVLDDMIQQQQSELALSITTSSATIPSGRTTRSGRIIG</sequence>
<evidence type="ECO:0000313" key="2">
    <source>
        <dbReference type="EMBL" id="CAF2116318.1"/>
    </source>
</evidence>
<dbReference type="AlphaFoldDB" id="A0A816UPK2"/>
<dbReference type="EMBL" id="CAJNRF010010080">
    <property type="protein sequence ID" value="CAF2116318.1"/>
    <property type="molecule type" value="Genomic_DNA"/>
</dbReference>
<protein>
    <submittedName>
        <fullName evidence="2">Uncharacterized protein</fullName>
    </submittedName>
</protein>
<proteinExistence type="predicted"/>
<evidence type="ECO:0000313" key="3">
    <source>
        <dbReference type="Proteomes" id="UP000663856"/>
    </source>
</evidence>
<feature type="compositionally biased region" description="Acidic residues" evidence="1">
    <location>
        <begin position="99"/>
        <end position="115"/>
    </location>
</feature>
<comment type="caution">
    <text evidence="2">The sequence shown here is derived from an EMBL/GenBank/DDBJ whole genome shotgun (WGS) entry which is preliminary data.</text>
</comment>
<reference evidence="2" key="1">
    <citation type="submission" date="2021-02" db="EMBL/GenBank/DDBJ databases">
        <authorList>
            <person name="Nowell W R."/>
        </authorList>
    </citation>
    <scope>NUCLEOTIDE SEQUENCE</scope>
</reference>
<evidence type="ECO:0000256" key="1">
    <source>
        <dbReference type="SAM" id="MobiDB-lite"/>
    </source>
</evidence>
<feature type="region of interest" description="Disordered" evidence="1">
    <location>
        <begin position="83"/>
        <end position="115"/>
    </location>
</feature>
<organism evidence="2 3">
    <name type="scientific">Rotaria magnacalcarata</name>
    <dbReference type="NCBI Taxonomy" id="392030"/>
    <lineage>
        <taxon>Eukaryota</taxon>
        <taxon>Metazoa</taxon>
        <taxon>Spiralia</taxon>
        <taxon>Gnathifera</taxon>
        <taxon>Rotifera</taxon>
        <taxon>Eurotatoria</taxon>
        <taxon>Bdelloidea</taxon>
        <taxon>Philodinida</taxon>
        <taxon>Philodinidae</taxon>
        <taxon>Rotaria</taxon>
    </lineage>
</organism>
<gene>
    <name evidence="2" type="ORF">WKI299_LOCUS23265</name>
</gene>